<protein>
    <submittedName>
        <fullName evidence="1">Uncharacterized protein</fullName>
    </submittedName>
</protein>
<proteinExistence type="predicted"/>
<name>D2ZWY2_NEIM2</name>
<dbReference type="STRING" id="546266.NEIMUCOT_05131"/>
<reference evidence="1 2" key="1">
    <citation type="submission" date="2009-10" db="EMBL/GenBank/DDBJ databases">
        <authorList>
            <person name="Weinstock G."/>
            <person name="Sodergren E."/>
            <person name="Clifton S."/>
            <person name="Fulton L."/>
            <person name="Fulton B."/>
            <person name="Courtney L."/>
            <person name="Fronick C."/>
            <person name="Harrison M."/>
            <person name="Strong C."/>
            <person name="Farmer C."/>
            <person name="Delahaunty K."/>
            <person name="Markovic C."/>
            <person name="Hall O."/>
            <person name="Minx P."/>
            <person name="Tomlinson C."/>
            <person name="Mitreva M."/>
            <person name="Nelson J."/>
            <person name="Hou S."/>
            <person name="Wollam A."/>
            <person name="Pepin K.H."/>
            <person name="Johnson M."/>
            <person name="Bhonagiri V."/>
            <person name="Nash W.E."/>
            <person name="Warren W."/>
            <person name="Chinwalla A."/>
            <person name="Mardis E.R."/>
            <person name="Wilson R.K."/>
        </authorList>
    </citation>
    <scope>NUCLEOTIDE SEQUENCE [LARGE SCALE GENOMIC DNA]</scope>
    <source>
        <strain evidence="2">ATCC 25996 / DSM 4631 / NCTC 10774 / M26</strain>
    </source>
</reference>
<sequence>MRCIEQHSFHNDYLAQAGSLFRRPACSVRHSARRAGLGIARAPFRRGMQKPG</sequence>
<organism evidence="1 2">
    <name type="scientific">Neisseria mucosa (strain ATCC 25996 / DSM 4631 / NCTC 10774 / M26)</name>
    <dbReference type="NCBI Taxonomy" id="546266"/>
    <lineage>
        <taxon>Bacteria</taxon>
        <taxon>Pseudomonadati</taxon>
        <taxon>Pseudomonadota</taxon>
        <taxon>Betaproteobacteria</taxon>
        <taxon>Neisseriales</taxon>
        <taxon>Neisseriaceae</taxon>
        <taxon>Neisseria</taxon>
    </lineage>
</organism>
<comment type="caution">
    <text evidence="1">The sequence shown here is derived from an EMBL/GenBank/DDBJ whole genome shotgun (WGS) entry which is preliminary data.</text>
</comment>
<evidence type="ECO:0000313" key="1">
    <source>
        <dbReference type="EMBL" id="EFC88459.1"/>
    </source>
</evidence>
<accession>D2ZWY2</accession>
<dbReference type="EMBL" id="ACDX02000008">
    <property type="protein sequence ID" value="EFC88459.1"/>
    <property type="molecule type" value="Genomic_DNA"/>
</dbReference>
<dbReference type="Proteomes" id="UP000003344">
    <property type="component" value="Unassembled WGS sequence"/>
</dbReference>
<evidence type="ECO:0000313" key="2">
    <source>
        <dbReference type="Proteomes" id="UP000003344"/>
    </source>
</evidence>
<gene>
    <name evidence="1" type="ORF">NEIMUCOT_05131</name>
</gene>
<dbReference type="AlphaFoldDB" id="D2ZWY2"/>